<evidence type="ECO:0000313" key="8">
    <source>
        <dbReference type="EMBL" id="KAL0489347.1"/>
    </source>
</evidence>
<evidence type="ECO:0000256" key="3">
    <source>
        <dbReference type="ARBA" id="ARBA00022679"/>
    </source>
</evidence>
<reference evidence="8 9" key="1">
    <citation type="submission" date="2024-03" db="EMBL/GenBank/DDBJ databases">
        <title>The Acrasis kona genome and developmental transcriptomes reveal deep origins of eukaryotic multicellular pathways.</title>
        <authorList>
            <person name="Sheikh S."/>
            <person name="Fu C.-J."/>
            <person name="Brown M.W."/>
            <person name="Baldauf S.L."/>
        </authorList>
    </citation>
    <scope>NUCLEOTIDE SEQUENCE [LARGE SCALE GENOMIC DNA]</scope>
    <source>
        <strain evidence="8 9">ATCC MYA-3509</strain>
    </source>
</reference>
<evidence type="ECO:0000256" key="1">
    <source>
        <dbReference type="ARBA" id="ARBA00008805"/>
    </source>
</evidence>
<dbReference type="Proteomes" id="UP001431209">
    <property type="component" value="Unassembled WGS sequence"/>
</dbReference>
<dbReference type="EC" id="2.7.1.35" evidence="2"/>
<dbReference type="PANTHER" id="PTHR10534">
    <property type="entry name" value="PYRIDOXAL KINASE"/>
    <property type="match status" value="1"/>
</dbReference>
<dbReference type="Gene3D" id="3.40.1190.20">
    <property type="match status" value="1"/>
</dbReference>
<name>A0AAW2ZHG5_9EUKA</name>
<dbReference type="NCBIfam" id="TIGR00687">
    <property type="entry name" value="pyridox_kin"/>
    <property type="match status" value="1"/>
</dbReference>
<evidence type="ECO:0000256" key="2">
    <source>
        <dbReference type="ARBA" id="ARBA00012104"/>
    </source>
</evidence>
<dbReference type="Pfam" id="PF08543">
    <property type="entry name" value="Phos_pyr_kin"/>
    <property type="match status" value="1"/>
</dbReference>
<dbReference type="PANTHER" id="PTHR10534:SF2">
    <property type="entry name" value="PYRIDOXAL KINASE"/>
    <property type="match status" value="1"/>
</dbReference>
<sequence length="290" mass="32132">MDTSEQINGRVLSIQSHVVHGYVGNRAAVLPLQLLGYDVDFINSVQFSNHSGYKNGLTGQRLTGQDVLDLSVGLEKNSLDNDYTHLLTGYIGTVSFLSCVMSLVDKLKAKNKGLMYVCDPVLGDDGNLYVPEELVQVYRDDLIKRADVVTPNQFEAEKLSQIKINTHDDAIKVIEWFHNKGVPLVVLTSCSLQDRQNLTLIASRSTTNEKYEIEFPKIQGFFTGTGDMTAALLLAWSNIHKDDLKLAIEKAIAGVQSVLHNTPSGEELHLIQSRKLIPNPKVTHFAKAIN</sequence>
<dbReference type="GO" id="GO:0005829">
    <property type="term" value="C:cytosol"/>
    <property type="evidence" value="ECO:0007669"/>
    <property type="project" value="TreeGrafter"/>
</dbReference>
<dbReference type="GO" id="GO:0005524">
    <property type="term" value="F:ATP binding"/>
    <property type="evidence" value="ECO:0007669"/>
    <property type="project" value="UniProtKB-KW"/>
</dbReference>
<protein>
    <recommendedName>
        <fullName evidence="2">pyridoxal kinase</fullName>
        <ecNumber evidence="2">2.7.1.35</ecNumber>
    </recommendedName>
</protein>
<evidence type="ECO:0000313" key="9">
    <source>
        <dbReference type="Proteomes" id="UP001431209"/>
    </source>
</evidence>
<evidence type="ECO:0000259" key="7">
    <source>
        <dbReference type="Pfam" id="PF08543"/>
    </source>
</evidence>
<keyword evidence="3" id="KW-0808">Transferase</keyword>
<proteinExistence type="inferred from homology"/>
<keyword evidence="9" id="KW-1185">Reference proteome</keyword>
<dbReference type="EMBL" id="JAOPGA020001549">
    <property type="protein sequence ID" value="KAL0489347.1"/>
    <property type="molecule type" value="Genomic_DNA"/>
</dbReference>
<evidence type="ECO:0000256" key="6">
    <source>
        <dbReference type="ARBA" id="ARBA00022840"/>
    </source>
</evidence>
<feature type="domain" description="Pyridoxamine kinase/Phosphomethylpyrimidine kinase" evidence="7">
    <location>
        <begin position="86"/>
        <end position="263"/>
    </location>
</feature>
<keyword evidence="6" id="KW-0067">ATP-binding</keyword>
<accession>A0AAW2ZHG5</accession>
<dbReference type="InterPro" id="IPR029056">
    <property type="entry name" value="Ribokinase-like"/>
</dbReference>
<dbReference type="InterPro" id="IPR013749">
    <property type="entry name" value="PM/HMP-P_kinase-1"/>
</dbReference>
<dbReference type="CDD" id="cd01173">
    <property type="entry name" value="pyridoxal_pyridoxamine_kinase"/>
    <property type="match status" value="1"/>
</dbReference>
<keyword evidence="5 8" id="KW-0418">Kinase</keyword>
<dbReference type="SUPFAM" id="SSF53613">
    <property type="entry name" value="Ribokinase-like"/>
    <property type="match status" value="1"/>
</dbReference>
<comment type="similarity">
    <text evidence="1">Belongs to the pyridoxine kinase family.</text>
</comment>
<dbReference type="GO" id="GO:0008478">
    <property type="term" value="F:pyridoxal kinase activity"/>
    <property type="evidence" value="ECO:0007669"/>
    <property type="project" value="UniProtKB-EC"/>
</dbReference>
<gene>
    <name evidence="8" type="ORF">AKO1_009211</name>
</gene>
<evidence type="ECO:0000256" key="5">
    <source>
        <dbReference type="ARBA" id="ARBA00022777"/>
    </source>
</evidence>
<keyword evidence="4" id="KW-0547">Nucleotide-binding</keyword>
<comment type="caution">
    <text evidence="8">The sequence shown here is derived from an EMBL/GenBank/DDBJ whole genome shotgun (WGS) entry which is preliminary data.</text>
</comment>
<dbReference type="GO" id="GO:0009443">
    <property type="term" value="P:pyridoxal 5'-phosphate salvage"/>
    <property type="evidence" value="ECO:0007669"/>
    <property type="project" value="InterPro"/>
</dbReference>
<dbReference type="InterPro" id="IPR004625">
    <property type="entry name" value="PyrdxlKinase"/>
</dbReference>
<evidence type="ECO:0000256" key="4">
    <source>
        <dbReference type="ARBA" id="ARBA00022741"/>
    </source>
</evidence>
<dbReference type="AlphaFoldDB" id="A0AAW2ZHG5"/>
<organism evidence="8 9">
    <name type="scientific">Acrasis kona</name>
    <dbReference type="NCBI Taxonomy" id="1008807"/>
    <lineage>
        <taxon>Eukaryota</taxon>
        <taxon>Discoba</taxon>
        <taxon>Heterolobosea</taxon>
        <taxon>Tetramitia</taxon>
        <taxon>Eutetramitia</taxon>
        <taxon>Acrasidae</taxon>
        <taxon>Acrasis</taxon>
    </lineage>
</organism>